<proteinExistence type="predicted"/>
<dbReference type="KEGG" id="tni:TVNIR_1413"/>
<protein>
    <submittedName>
        <fullName evidence="2">Uncharacterized protein</fullName>
    </submittedName>
</protein>
<sequence length="41" mass="4301">MSRPAASAPGSRRAEPNGPGVGGCVRGCSHRGWRRAPRQVD</sequence>
<dbReference type="HOGENOM" id="CLU_3278013_0_0_6"/>
<accession>L0DVM3</accession>
<feature type="compositionally biased region" description="Low complexity" evidence="1">
    <location>
        <begin position="1"/>
        <end position="11"/>
    </location>
</feature>
<dbReference type="PATRIC" id="fig|1255043.3.peg.1430"/>
<dbReference type="Proteomes" id="UP000010809">
    <property type="component" value="Chromosome"/>
</dbReference>
<dbReference type="AlphaFoldDB" id="L0DVM3"/>
<feature type="region of interest" description="Disordered" evidence="1">
    <location>
        <begin position="1"/>
        <end position="41"/>
    </location>
</feature>
<evidence type="ECO:0000313" key="3">
    <source>
        <dbReference type="Proteomes" id="UP000010809"/>
    </source>
</evidence>
<evidence type="ECO:0000313" key="2">
    <source>
        <dbReference type="EMBL" id="AGA33083.1"/>
    </source>
</evidence>
<keyword evidence="3" id="KW-1185">Reference proteome</keyword>
<reference evidence="2" key="1">
    <citation type="submission" date="2015-12" db="EMBL/GenBank/DDBJ databases">
        <authorList>
            <person name="Tikhonova T.V."/>
            <person name="Pavlov A.R."/>
            <person name="Beletsky A.V."/>
            <person name="Mardanov A.V."/>
            <person name="Sorokin D.Y."/>
            <person name="Ravin N.V."/>
            <person name="Popov V.O."/>
        </authorList>
    </citation>
    <scope>NUCLEOTIDE SEQUENCE</scope>
    <source>
        <strain evidence="2">DSM 14787</strain>
    </source>
</reference>
<name>L0DVM3_THIND</name>
<organism evidence="2 3">
    <name type="scientific">Thioalkalivibrio nitratireducens (strain DSM 14787 / UNIQEM 213 / ALEN2)</name>
    <dbReference type="NCBI Taxonomy" id="1255043"/>
    <lineage>
        <taxon>Bacteria</taxon>
        <taxon>Pseudomonadati</taxon>
        <taxon>Pseudomonadota</taxon>
        <taxon>Gammaproteobacteria</taxon>
        <taxon>Chromatiales</taxon>
        <taxon>Ectothiorhodospiraceae</taxon>
        <taxon>Thioalkalivibrio</taxon>
    </lineage>
</organism>
<gene>
    <name evidence="2" type="ordered locus">TVNIR_1413</name>
</gene>
<evidence type="ECO:0000256" key="1">
    <source>
        <dbReference type="SAM" id="MobiDB-lite"/>
    </source>
</evidence>
<feature type="compositionally biased region" description="Basic residues" evidence="1">
    <location>
        <begin position="28"/>
        <end position="41"/>
    </location>
</feature>
<dbReference type="STRING" id="1255043.TVNIR_1413"/>
<dbReference type="EMBL" id="CP003989">
    <property type="protein sequence ID" value="AGA33083.1"/>
    <property type="molecule type" value="Genomic_DNA"/>
</dbReference>